<dbReference type="SUPFAM" id="SSF46919">
    <property type="entry name" value="N-terminal Zn binding domain of HIV integrase"/>
    <property type="match status" value="1"/>
</dbReference>
<dbReference type="InterPro" id="IPR002156">
    <property type="entry name" value="RNaseH_domain"/>
</dbReference>
<feature type="domain" description="Integrase catalytic" evidence="15">
    <location>
        <begin position="486"/>
        <end position="589"/>
    </location>
</feature>
<dbReference type="PROSITE" id="PS50878">
    <property type="entry name" value="RT_POL"/>
    <property type="match status" value="1"/>
</dbReference>
<keyword evidence="17" id="KW-1185">Reference proteome</keyword>
<dbReference type="SUPFAM" id="SSF56672">
    <property type="entry name" value="DNA/RNA polymerases"/>
    <property type="match status" value="1"/>
</dbReference>
<dbReference type="Pfam" id="PF02022">
    <property type="entry name" value="Integrase_Zn"/>
    <property type="match status" value="1"/>
</dbReference>
<dbReference type="Ensembl" id="ENSVKKT00000009374.1">
    <property type="protein sequence ID" value="ENSVKKP00000009142.1"/>
    <property type="gene ID" value="ENSVKKG00000006480.1"/>
</dbReference>
<dbReference type="PANTHER" id="PTHR41694">
    <property type="entry name" value="ENDOGENOUS RETROVIRUS GROUP K MEMBER POL PROTEIN"/>
    <property type="match status" value="1"/>
</dbReference>
<evidence type="ECO:0000256" key="5">
    <source>
        <dbReference type="ARBA" id="ARBA00022723"/>
    </source>
</evidence>
<dbReference type="Gene3D" id="3.30.70.270">
    <property type="match status" value="2"/>
</dbReference>
<protein>
    <submittedName>
        <fullName evidence="16">Uncharacterized protein</fullName>
    </submittedName>
</protein>
<dbReference type="Proteomes" id="UP000694545">
    <property type="component" value="Unplaced"/>
</dbReference>
<dbReference type="PROSITE" id="PS50876">
    <property type="entry name" value="ZF_INTEGRASE"/>
    <property type="match status" value="1"/>
</dbReference>
<dbReference type="Pfam" id="PF00078">
    <property type="entry name" value="RVT_1"/>
    <property type="match status" value="1"/>
</dbReference>
<dbReference type="GO" id="GO:0004523">
    <property type="term" value="F:RNA-DNA hybrid ribonuclease activity"/>
    <property type="evidence" value="ECO:0007669"/>
    <property type="project" value="InterPro"/>
</dbReference>
<keyword evidence="3" id="KW-0548">Nucleotidyltransferase</keyword>
<evidence type="ECO:0000256" key="1">
    <source>
        <dbReference type="ARBA" id="ARBA00010879"/>
    </source>
</evidence>
<dbReference type="InterPro" id="IPR000477">
    <property type="entry name" value="RT_dom"/>
</dbReference>
<evidence type="ECO:0000256" key="6">
    <source>
        <dbReference type="ARBA" id="ARBA00022759"/>
    </source>
</evidence>
<dbReference type="InterPro" id="IPR012337">
    <property type="entry name" value="RNaseH-like_sf"/>
</dbReference>
<dbReference type="Pfam" id="PF00665">
    <property type="entry name" value="rve"/>
    <property type="match status" value="1"/>
</dbReference>
<dbReference type="InterPro" id="IPR043128">
    <property type="entry name" value="Rev_trsase/Diguanyl_cyclase"/>
</dbReference>
<dbReference type="GO" id="GO:0035613">
    <property type="term" value="F:RNA stem-loop binding"/>
    <property type="evidence" value="ECO:0007669"/>
    <property type="project" value="TreeGrafter"/>
</dbReference>
<evidence type="ECO:0000313" key="17">
    <source>
        <dbReference type="Proteomes" id="UP000694545"/>
    </source>
</evidence>
<feature type="domain" description="Integrase-type" evidence="12">
    <location>
        <begin position="436"/>
        <end position="477"/>
    </location>
</feature>
<organism evidence="16 17">
    <name type="scientific">Varanus komodoensis</name>
    <name type="common">Komodo dragon</name>
    <dbReference type="NCBI Taxonomy" id="61221"/>
    <lineage>
        <taxon>Eukaryota</taxon>
        <taxon>Metazoa</taxon>
        <taxon>Chordata</taxon>
        <taxon>Craniata</taxon>
        <taxon>Vertebrata</taxon>
        <taxon>Euteleostomi</taxon>
        <taxon>Lepidosauria</taxon>
        <taxon>Squamata</taxon>
        <taxon>Bifurcata</taxon>
        <taxon>Unidentata</taxon>
        <taxon>Episquamata</taxon>
        <taxon>Toxicofera</taxon>
        <taxon>Anguimorpha</taxon>
        <taxon>Paleoanguimorpha</taxon>
        <taxon>Varanoidea</taxon>
        <taxon>Varanidae</taxon>
        <taxon>Varanus</taxon>
    </lineage>
</organism>
<keyword evidence="10" id="KW-0862">Zinc</keyword>
<dbReference type="InterPro" id="IPR017856">
    <property type="entry name" value="Integrase-like_N"/>
</dbReference>
<reference evidence="16" key="2">
    <citation type="submission" date="2025-09" db="UniProtKB">
        <authorList>
            <consortium name="Ensembl"/>
        </authorList>
    </citation>
    <scope>IDENTIFICATION</scope>
</reference>
<dbReference type="Pfam" id="PF00075">
    <property type="entry name" value="RNase_H"/>
    <property type="match status" value="1"/>
</dbReference>
<feature type="chain" id="PRO_5034887404" evidence="11">
    <location>
        <begin position="23"/>
        <end position="589"/>
    </location>
</feature>
<evidence type="ECO:0000256" key="4">
    <source>
        <dbReference type="ARBA" id="ARBA00022722"/>
    </source>
</evidence>
<dbReference type="GO" id="GO:0008270">
    <property type="term" value="F:zinc ion binding"/>
    <property type="evidence" value="ECO:0007669"/>
    <property type="project" value="UniProtKB-KW"/>
</dbReference>
<feature type="domain" description="RNase H type-1" evidence="14">
    <location>
        <begin position="300"/>
        <end position="435"/>
    </location>
</feature>
<keyword evidence="10" id="KW-0863">Zinc-finger</keyword>
<evidence type="ECO:0000259" key="13">
    <source>
        <dbReference type="PROSITE" id="PS50878"/>
    </source>
</evidence>
<feature type="signal peptide" evidence="11">
    <location>
        <begin position="1"/>
        <end position="22"/>
    </location>
</feature>
<evidence type="ECO:0000256" key="10">
    <source>
        <dbReference type="PROSITE-ProRule" id="PRU00450"/>
    </source>
</evidence>
<keyword evidence="11" id="KW-0732">Signal</keyword>
<dbReference type="GO" id="GO:0015074">
    <property type="term" value="P:DNA integration"/>
    <property type="evidence" value="ECO:0007669"/>
    <property type="project" value="InterPro"/>
</dbReference>
<keyword evidence="2" id="KW-0808">Transferase</keyword>
<reference evidence="16" key="1">
    <citation type="submission" date="2025-08" db="UniProtKB">
        <authorList>
            <consortium name="Ensembl"/>
        </authorList>
    </citation>
    <scope>IDENTIFICATION</scope>
</reference>
<dbReference type="InterPro" id="IPR003308">
    <property type="entry name" value="Integrase_Zn-bd_dom_N"/>
</dbReference>
<keyword evidence="7" id="KW-0378">Hydrolase</keyword>
<keyword evidence="8" id="KW-0695">RNA-directed DNA polymerase</keyword>
<evidence type="ECO:0000256" key="8">
    <source>
        <dbReference type="ARBA" id="ARBA00022918"/>
    </source>
</evidence>
<evidence type="ECO:0000256" key="3">
    <source>
        <dbReference type="ARBA" id="ARBA00022695"/>
    </source>
</evidence>
<dbReference type="InterPro" id="IPR010661">
    <property type="entry name" value="RVT_thumb"/>
</dbReference>
<dbReference type="GO" id="GO:0003677">
    <property type="term" value="F:DNA binding"/>
    <property type="evidence" value="ECO:0007669"/>
    <property type="project" value="UniProtKB-KW"/>
</dbReference>
<name>A0A8D2JAS0_VARKO</name>
<dbReference type="InterPro" id="IPR036397">
    <property type="entry name" value="RNaseH_sf"/>
</dbReference>
<dbReference type="InterPro" id="IPR043502">
    <property type="entry name" value="DNA/RNA_pol_sf"/>
</dbReference>
<evidence type="ECO:0000259" key="14">
    <source>
        <dbReference type="PROSITE" id="PS50879"/>
    </source>
</evidence>
<dbReference type="InterPro" id="IPR001584">
    <property type="entry name" value="Integrase_cat-core"/>
</dbReference>
<proteinExistence type="inferred from homology"/>
<dbReference type="OMA" id="NKETICI"/>
<comment type="similarity">
    <text evidence="1">Belongs to the beta type-B retroviral polymerase family. HERV class-II K(HML-2) pol subfamily.</text>
</comment>
<dbReference type="SUPFAM" id="SSF53098">
    <property type="entry name" value="Ribonuclease H-like"/>
    <property type="match status" value="1"/>
</dbReference>
<dbReference type="GO" id="GO:0003964">
    <property type="term" value="F:RNA-directed DNA polymerase activity"/>
    <property type="evidence" value="ECO:0007669"/>
    <property type="project" value="UniProtKB-KW"/>
</dbReference>
<dbReference type="Pfam" id="PF06817">
    <property type="entry name" value="RVT_thumb"/>
    <property type="match status" value="1"/>
</dbReference>
<accession>A0A8D2JAS0</accession>
<sequence>MANSPTLCQLFVALALQPFRSAFPDLMVYHYMDDILIAGKNVDKCHLDFLVASLEAYGLYVAPEKVQEVPPFKYLGHQLSEKASVPVLPQSHIPETLTLVQLQSLLGNINWARPSLALTTDELSPLFSALAGHSSPADKIPVTPEMKAAFRLLAQRLRVQAVDRLPEKNSPLSCFMLSTSLLPTAILYVPKNKETICIIEWIYLPHTPPRNLYPRITAVSDLFFKARHRALQLTGKDIDCVFFPFKQEEVARLLMSSPEFQVAFAGFLGTVLHNPPKDKRLQLFSQITFKLTSCFSLQPLSHAITVFTDGSPTRGVVTWQMPDGSWSSKFTENQSSAQWSELAAVILAFQLFAQEDFNLVVDTQYVYKLLLHLPLSYLSPAIDKELYEMFSKLQQLIQERSYFCFVAHIRSHTGFPGFLAEENARADGALKHDVFSLFDDPILSHHTFHQSAKVLHKMFSIPMSQARDIVSACPSCCKSPINFPFDAVNPRGTQANQTWQMDVTHVPSLAPFNKLHLTVDTFSGFIWATPMKGETSRHVIQHCIRTFAVMGKSLAIKTDNGPSYCSHSFSEFCNLWGIKLSHGIPFNST</sequence>
<keyword evidence="5" id="KW-0479">Metal-binding</keyword>
<keyword evidence="9" id="KW-0238">DNA-binding</keyword>
<evidence type="ECO:0000256" key="2">
    <source>
        <dbReference type="ARBA" id="ARBA00022679"/>
    </source>
</evidence>
<evidence type="ECO:0000313" key="16">
    <source>
        <dbReference type="Ensembl" id="ENSVKKP00000009142.1"/>
    </source>
</evidence>
<evidence type="ECO:0000256" key="11">
    <source>
        <dbReference type="SAM" id="SignalP"/>
    </source>
</evidence>
<keyword evidence="6" id="KW-0255">Endonuclease</keyword>
<evidence type="ECO:0000259" key="12">
    <source>
        <dbReference type="PROSITE" id="PS50876"/>
    </source>
</evidence>
<evidence type="ECO:0000256" key="7">
    <source>
        <dbReference type="ARBA" id="ARBA00022801"/>
    </source>
</evidence>
<dbReference type="Gene3D" id="3.30.420.10">
    <property type="entry name" value="Ribonuclease H-like superfamily/Ribonuclease H"/>
    <property type="match status" value="2"/>
</dbReference>
<keyword evidence="4" id="KW-0540">Nuclease</keyword>
<feature type="domain" description="Reverse transcriptase" evidence="13">
    <location>
        <begin position="1"/>
        <end position="79"/>
    </location>
</feature>
<dbReference type="AlphaFoldDB" id="A0A8D2JAS0"/>
<dbReference type="PROSITE" id="PS50879">
    <property type="entry name" value="RNASE_H_1"/>
    <property type="match status" value="1"/>
</dbReference>
<evidence type="ECO:0000259" key="15">
    <source>
        <dbReference type="PROSITE" id="PS50994"/>
    </source>
</evidence>
<evidence type="ECO:0000256" key="9">
    <source>
        <dbReference type="ARBA" id="ARBA00023125"/>
    </source>
</evidence>
<dbReference type="PANTHER" id="PTHR41694:SF3">
    <property type="entry name" value="RNA-DIRECTED DNA POLYMERASE-RELATED"/>
    <property type="match status" value="1"/>
</dbReference>
<dbReference type="Gene3D" id="1.10.10.200">
    <property type="match status" value="1"/>
</dbReference>
<dbReference type="PROSITE" id="PS50994">
    <property type="entry name" value="INTEGRASE"/>
    <property type="match status" value="1"/>
</dbReference>